<dbReference type="SUPFAM" id="SSF53474">
    <property type="entry name" value="alpha/beta-Hydrolases"/>
    <property type="match status" value="1"/>
</dbReference>
<gene>
    <name evidence="1" type="ORF">COV09_01235</name>
</gene>
<reference evidence="1 2" key="1">
    <citation type="submission" date="2017-09" db="EMBL/GenBank/DDBJ databases">
        <title>Depth-based differentiation of microbial function through sediment-hosted aquifers and enrichment of novel symbionts in the deep terrestrial subsurface.</title>
        <authorList>
            <person name="Probst A.J."/>
            <person name="Ladd B."/>
            <person name="Jarett J.K."/>
            <person name="Geller-Mcgrath D.E."/>
            <person name="Sieber C.M."/>
            <person name="Emerson J.B."/>
            <person name="Anantharaman K."/>
            <person name="Thomas B.C."/>
            <person name="Malmstrom R."/>
            <person name="Stieglmeier M."/>
            <person name="Klingl A."/>
            <person name="Woyke T."/>
            <person name="Ryan C.M."/>
            <person name="Banfield J.F."/>
        </authorList>
    </citation>
    <scope>NUCLEOTIDE SEQUENCE [LARGE SCALE GENOMIC DNA]</scope>
    <source>
        <strain evidence="1">CG10_big_fil_rev_8_21_14_0_10_50_13</strain>
    </source>
</reference>
<comment type="caution">
    <text evidence="1">The sequence shown here is derived from an EMBL/GenBank/DDBJ whole genome shotgun (WGS) entry which is preliminary data.</text>
</comment>
<dbReference type="InterPro" id="IPR029058">
    <property type="entry name" value="AB_hydrolase_fold"/>
</dbReference>
<protein>
    <recommendedName>
        <fullName evidence="3">Alpha/beta hydrolase</fullName>
    </recommendedName>
</protein>
<dbReference type="PROSITE" id="PS51257">
    <property type="entry name" value="PROKAR_LIPOPROTEIN"/>
    <property type="match status" value="1"/>
</dbReference>
<dbReference type="EMBL" id="PCYJ01000019">
    <property type="protein sequence ID" value="PIR45470.1"/>
    <property type="molecule type" value="Genomic_DNA"/>
</dbReference>
<evidence type="ECO:0008006" key="3">
    <source>
        <dbReference type="Google" id="ProtNLM"/>
    </source>
</evidence>
<evidence type="ECO:0000313" key="1">
    <source>
        <dbReference type="EMBL" id="PIR45470.1"/>
    </source>
</evidence>
<dbReference type="Proteomes" id="UP000230906">
    <property type="component" value="Unassembled WGS sequence"/>
</dbReference>
<name>A0A2H0RGB2_9BACT</name>
<dbReference type="AlphaFoldDB" id="A0A2H0RGB2"/>
<organism evidence="1 2">
    <name type="scientific">Candidatus Vogelbacteria bacterium CG10_big_fil_rev_8_21_14_0_10_50_13</name>
    <dbReference type="NCBI Taxonomy" id="1975044"/>
    <lineage>
        <taxon>Bacteria</taxon>
        <taxon>Candidatus Vogeliibacteriota</taxon>
    </lineage>
</organism>
<sequence length="334" mass="36568">MGTSVKDLLICVVAAGILSGCPSQPPFEERMFDDDSVVIQNFSFFVESEGIRQMVNGLLVRPTESIYRSQPVVVAIPGFIDNYDSFLYIANQMAKEGYIVISFDPADSANILPLGDVGRLLKINWLQLTNDLLALRETLEQIDYEIDGRVGSWLYADALRGKVDDEEALAAAQALFNYRLAAAEELVRMVIDGSQVLPGSQLADPDKIWVMSHSLGALTALQLLGAGDQTILPVGTVKGALMMAPAAGFLSPIDLAKVDGPTLWILGEEDDKSCVQESFVIRWPFVPQPKEVMELKSDHIKFSYTFHLLQGHPAKDACTEVQAQVAALAIQFFS</sequence>
<dbReference type="Gene3D" id="3.40.50.1820">
    <property type="entry name" value="alpha/beta hydrolase"/>
    <property type="match status" value="1"/>
</dbReference>
<proteinExistence type="predicted"/>
<evidence type="ECO:0000313" key="2">
    <source>
        <dbReference type="Proteomes" id="UP000230906"/>
    </source>
</evidence>
<accession>A0A2H0RGB2</accession>